<evidence type="ECO:0000256" key="6">
    <source>
        <dbReference type="SAM" id="Phobius"/>
    </source>
</evidence>
<feature type="transmembrane region" description="Helical" evidence="6">
    <location>
        <begin position="127"/>
        <end position="148"/>
    </location>
</feature>
<evidence type="ECO:0000256" key="2">
    <source>
        <dbReference type="ARBA" id="ARBA00022475"/>
    </source>
</evidence>
<gene>
    <name evidence="7" type="ORF">TH19_20280</name>
</gene>
<keyword evidence="3 6" id="KW-0812">Transmembrane</keyword>
<keyword evidence="4 6" id="KW-1133">Transmembrane helix</keyword>
<comment type="subcellular location">
    <subcellularLocation>
        <location evidence="1">Cell membrane</location>
        <topology evidence="1">Multi-pass membrane protein</topology>
    </subcellularLocation>
</comment>
<proteinExistence type="predicted"/>
<keyword evidence="2" id="KW-1003">Cell membrane</keyword>
<dbReference type="PANTHER" id="PTHR30250">
    <property type="entry name" value="PST FAMILY PREDICTED COLANIC ACID TRANSPORTER"/>
    <property type="match status" value="1"/>
</dbReference>
<organism evidence="7 8">
    <name type="scientific">Thalassospira profundimaris</name>
    <dbReference type="NCBI Taxonomy" id="502049"/>
    <lineage>
        <taxon>Bacteria</taxon>
        <taxon>Pseudomonadati</taxon>
        <taxon>Pseudomonadota</taxon>
        <taxon>Alphaproteobacteria</taxon>
        <taxon>Rhodospirillales</taxon>
        <taxon>Thalassospiraceae</taxon>
        <taxon>Thalassospira</taxon>
    </lineage>
</organism>
<evidence type="ECO:0000256" key="1">
    <source>
        <dbReference type="ARBA" id="ARBA00004651"/>
    </source>
</evidence>
<evidence type="ECO:0000313" key="8">
    <source>
        <dbReference type="Proteomes" id="UP000253226"/>
    </source>
</evidence>
<dbReference type="InterPro" id="IPR002797">
    <property type="entry name" value="Polysacc_synth"/>
</dbReference>
<sequence length="450" mass="50030">MLAFTNSFIRKLPFKMVQNVGALTIVQITNYLVQLVSLPWLTRHLGNEGWGHYAWTLVIVEYFTILINWSFSLHGVRKIAILQTDRTALSRVFCAGWTIQLGLVLLSTLVWGCLLTAVPFFESFSPYTLPVTAQIFATALFPVWLLVGIERMKDIAAIQILISISSLPLILLLVDDPHDGPLAMGIVAGCKIAGAIVAIMWIVQQKIILWQWPTRNDLRVEFLESGSLFISRVAVALYTILIPTLLGTLAGTIMVGYYVLADRIRKIITLILDPLSQSLAPRISHLFAHDAVRAWKQLRFYAALVLMISGAGSIVLWLCAEKIVSLIASDGFTETVILLTWFAPLPLITNISLILSRQLLIPFGLYKIINGVTLIAAFLSLTIAIPLITLYGAKGAVMTVLTVETWITTAMGIMAWWKISHMKTLPLSPNRPRTPNTAMEQVNVTRSVRR</sequence>
<dbReference type="Proteomes" id="UP000253226">
    <property type="component" value="Unassembled WGS sequence"/>
</dbReference>
<dbReference type="AlphaFoldDB" id="A0A367W1S1"/>
<feature type="transmembrane region" description="Helical" evidence="6">
    <location>
        <begin position="338"/>
        <end position="356"/>
    </location>
</feature>
<dbReference type="PANTHER" id="PTHR30250:SF11">
    <property type="entry name" value="O-ANTIGEN TRANSPORTER-RELATED"/>
    <property type="match status" value="1"/>
</dbReference>
<feature type="transmembrane region" description="Helical" evidence="6">
    <location>
        <begin position="397"/>
        <end position="417"/>
    </location>
</feature>
<evidence type="ECO:0000256" key="5">
    <source>
        <dbReference type="ARBA" id="ARBA00023136"/>
    </source>
</evidence>
<feature type="transmembrane region" description="Helical" evidence="6">
    <location>
        <begin position="235"/>
        <end position="261"/>
    </location>
</feature>
<evidence type="ECO:0000313" key="7">
    <source>
        <dbReference type="EMBL" id="RCK31760.1"/>
    </source>
</evidence>
<feature type="transmembrane region" description="Helical" evidence="6">
    <location>
        <begin position="300"/>
        <end position="318"/>
    </location>
</feature>
<protein>
    <recommendedName>
        <fullName evidence="9">Polysaccharide biosynthesis protein C-terminal domain-containing protein</fullName>
    </recommendedName>
</protein>
<accession>A0A367W1S1</accession>
<evidence type="ECO:0000256" key="4">
    <source>
        <dbReference type="ARBA" id="ARBA00022989"/>
    </source>
</evidence>
<dbReference type="GO" id="GO:0005886">
    <property type="term" value="C:plasma membrane"/>
    <property type="evidence" value="ECO:0007669"/>
    <property type="project" value="UniProtKB-SubCell"/>
</dbReference>
<feature type="transmembrane region" description="Helical" evidence="6">
    <location>
        <begin position="92"/>
        <end position="121"/>
    </location>
</feature>
<dbReference type="Pfam" id="PF01943">
    <property type="entry name" value="Polysacc_synt"/>
    <property type="match status" value="1"/>
</dbReference>
<evidence type="ECO:0000256" key="3">
    <source>
        <dbReference type="ARBA" id="ARBA00022692"/>
    </source>
</evidence>
<evidence type="ECO:0008006" key="9">
    <source>
        <dbReference type="Google" id="ProtNLM"/>
    </source>
</evidence>
<name>A0A367W1S1_9PROT</name>
<dbReference type="RefSeq" id="WP_114104058.1">
    <property type="nucleotide sequence ID" value="NZ_JPWF01000018.1"/>
</dbReference>
<dbReference type="OrthoDB" id="9800982at2"/>
<dbReference type="EMBL" id="JPWF01000018">
    <property type="protein sequence ID" value="RCK31760.1"/>
    <property type="molecule type" value="Genomic_DNA"/>
</dbReference>
<dbReference type="InterPro" id="IPR050833">
    <property type="entry name" value="Poly_Biosynth_Transport"/>
</dbReference>
<feature type="transmembrane region" description="Helical" evidence="6">
    <location>
        <begin position="155"/>
        <end position="174"/>
    </location>
</feature>
<feature type="transmembrane region" description="Helical" evidence="6">
    <location>
        <begin position="368"/>
        <end position="391"/>
    </location>
</feature>
<comment type="caution">
    <text evidence="7">The sequence shown here is derived from an EMBL/GenBank/DDBJ whole genome shotgun (WGS) entry which is preliminary data.</text>
</comment>
<keyword evidence="5 6" id="KW-0472">Membrane</keyword>
<feature type="transmembrane region" description="Helical" evidence="6">
    <location>
        <begin position="53"/>
        <end position="71"/>
    </location>
</feature>
<reference evidence="7 8" key="1">
    <citation type="submission" date="2014-07" db="EMBL/GenBank/DDBJ databases">
        <title>Draft genome sequence of Thalassospira profundimaris 35.</title>
        <authorList>
            <person name="Lai Q."/>
            <person name="Shao Z."/>
        </authorList>
    </citation>
    <scope>NUCLEOTIDE SEQUENCE [LARGE SCALE GENOMIC DNA]</scope>
    <source>
        <strain evidence="7 8">35</strain>
    </source>
</reference>
<feature type="transmembrane region" description="Helical" evidence="6">
    <location>
        <begin position="20"/>
        <end position="41"/>
    </location>
</feature>